<evidence type="ECO:0000313" key="4">
    <source>
        <dbReference type="Proteomes" id="UP000286934"/>
    </source>
</evidence>
<name>A0A432WXI3_9GAMM</name>
<evidence type="ECO:0000313" key="3">
    <source>
        <dbReference type="EMBL" id="RUO38492.1"/>
    </source>
</evidence>
<dbReference type="SUPFAM" id="SSF53474">
    <property type="entry name" value="alpha/beta-Hydrolases"/>
    <property type="match status" value="1"/>
</dbReference>
<reference evidence="4" key="1">
    <citation type="journal article" date="2018" name="Front. Microbiol.">
        <title>Genome-Based Analysis Reveals the Taxonomy and Diversity of the Family Idiomarinaceae.</title>
        <authorList>
            <person name="Liu Y."/>
            <person name="Lai Q."/>
            <person name="Shao Z."/>
        </authorList>
    </citation>
    <scope>NUCLEOTIDE SEQUENCE [LARGE SCALE GENOMIC DNA]</scope>
    <source>
        <strain evidence="4">AIS</strain>
    </source>
</reference>
<dbReference type="PANTHER" id="PTHR43039">
    <property type="entry name" value="ESTERASE-RELATED"/>
    <property type="match status" value="1"/>
</dbReference>
<proteinExistence type="inferred from homology"/>
<feature type="domain" description="AB hydrolase-1" evidence="2">
    <location>
        <begin position="23"/>
        <end position="261"/>
    </location>
</feature>
<keyword evidence="3" id="KW-0378">Hydrolase</keyword>
<comment type="caution">
    <text evidence="3">The sequence shown here is derived from an EMBL/GenBank/DDBJ whole genome shotgun (WGS) entry which is preliminary data.</text>
</comment>
<comment type="similarity">
    <text evidence="1">Belongs to the AB hydrolase superfamily.</text>
</comment>
<gene>
    <name evidence="3" type="ORF">CWE13_02300</name>
</gene>
<dbReference type="Proteomes" id="UP000286934">
    <property type="component" value="Unassembled WGS sequence"/>
</dbReference>
<dbReference type="RefSeq" id="WP_126805710.1">
    <property type="nucleotide sequence ID" value="NZ_PIPP01000001.1"/>
</dbReference>
<dbReference type="Pfam" id="PF12697">
    <property type="entry name" value="Abhydrolase_6"/>
    <property type="match status" value="1"/>
</dbReference>
<dbReference type="PRINTS" id="PR00111">
    <property type="entry name" value="ABHYDROLASE"/>
</dbReference>
<dbReference type="GO" id="GO:0016787">
    <property type="term" value="F:hydrolase activity"/>
    <property type="evidence" value="ECO:0007669"/>
    <property type="project" value="UniProtKB-KW"/>
</dbReference>
<organism evidence="3 4">
    <name type="scientific">Aliidiomarina shirensis</name>
    <dbReference type="NCBI Taxonomy" id="1048642"/>
    <lineage>
        <taxon>Bacteria</taxon>
        <taxon>Pseudomonadati</taxon>
        <taxon>Pseudomonadota</taxon>
        <taxon>Gammaproteobacteria</taxon>
        <taxon>Alteromonadales</taxon>
        <taxon>Idiomarinaceae</taxon>
        <taxon>Aliidiomarina</taxon>
    </lineage>
</organism>
<dbReference type="AlphaFoldDB" id="A0A432WXI3"/>
<dbReference type="OrthoDB" id="8680283at2"/>
<keyword evidence="4" id="KW-1185">Reference proteome</keyword>
<dbReference type="Gene3D" id="3.40.50.1820">
    <property type="entry name" value="alpha/beta hydrolase"/>
    <property type="match status" value="1"/>
</dbReference>
<evidence type="ECO:0000259" key="2">
    <source>
        <dbReference type="Pfam" id="PF12697"/>
    </source>
</evidence>
<dbReference type="InterPro" id="IPR000073">
    <property type="entry name" value="AB_hydrolase_1"/>
</dbReference>
<dbReference type="InterPro" id="IPR029058">
    <property type="entry name" value="AB_hydrolase_fold"/>
</dbReference>
<accession>A0A432WXI3</accession>
<dbReference type="EMBL" id="PIPP01000001">
    <property type="protein sequence ID" value="RUO38492.1"/>
    <property type="molecule type" value="Genomic_DNA"/>
</dbReference>
<evidence type="ECO:0000256" key="1">
    <source>
        <dbReference type="ARBA" id="ARBA00008645"/>
    </source>
</evidence>
<protein>
    <submittedName>
        <fullName evidence="3">Alpha/beta hydrolase</fullName>
    </submittedName>
</protein>
<sequence>MNVNTDIIKRNNVRIVGSGTKVLLFAHGFGCDQNIWNDTVAALKGDYRIVLFDYVGAGNSDKESFSKARYSELQGYAQDVLDIIQALDLQEVTLIGHSVSGAVSYLVSLEASERVKQIIAISPSSCYVNDESSNYYGGFDESDIQELFAMMEHNFYEWAGFLAPRAMDQPERPDLGEVLASSFRASDPVILRSFARATFLCDVRALLPSVHTPVHLIYGSADMVVPDSAIEYQINHLPNCTATKMDFRGHYPHVSAPHEIAVEIEKHLR</sequence>